<evidence type="ECO:0000256" key="1">
    <source>
        <dbReference type="ARBA" id="ARBA00010996"/>
    </source>
</evidence>
<evidence type="ECO:0000259" key="6">
    <source>
        <dbReference type="PROSITE" id="PS51352"/>
    </source>
</evidence>
<proteinExistence type="inferred from homology"/>
<evidence type="ECO:0000256" key="3">
    <source>
        <dbReference type="PIRSR" id="PIRSR603782-1"/>
    </source>
</evidence>
<keyword evidence="5" id="KW-0472">Membrane</keyword>
<feature type="transmembrane region" description="Helical" evidence="5">
    <location>
        <begin position="15"/>
        <end position="34"/>
    </location>
</feature>
<gene>
    <name evidence="7" type="ORF">Lokhon_03109</name>
</gene>
<keyword evidence="4" id="KW-1015">Disulfide bond</keyword>
<feature type="domain" description="Thioredoxin" evidence="6">
    <location>
        <begin position="46"/>
        <end position="210"/>
    </location>
</feature>
<comment type="similarity">
    <text evidence="1">Belongs to the SCO1/2 family.</text>
</comment>
<accession>A0A017HAX4</accession>
<keyword evidence="8" id="KW-1185">Reference proteome</keyword>
<dbReference type="InterPro" id="IPR036249">
    <property type="entry name" value="Thioredoxin-like_sf"/>
</dbReference>
<dbReference type="EMBL" id="APGJ01000007">
    <property type="protein sequence ID" value="EYD71460.1"/>
    <property type="molecule type" value="Genomic_DNA"/>
</dbReference>
<dbReference type="FunFam" id="3.40.30.10:FF:000013">
    <property type="entry name" value="Blast:Protein SCO1 homolog, mitochondrial"/>
    <property type="match status" value="1"/>
</dbReference>
<keyword evidence="5" id="KW-0812">Transmembrane</keyword>
<dbReference type="GO" id="GO:0046872">
    <property type="term" value="F:metal ion binding"/>
    <property type="evidence" value="ECO:0007669"/>
    <property type="project" value="UniProtKB-KW"/>
</dbReference>
<feature type="binding site" evidence="3">
    <location>
        <position position="174"/>
    </location>
    <ligand>
        <name>Cu cation</name>
        <dbReference type="ChEBI" id="CHEBI:23378"/>
    </ligand>
</feature>
<dbReference type="InterPro" id="IPR013766">
    <property type="entry name" value="Thioredoxin_domain"/>
</dbReference>
<dbReference type="STRING" id="1122180.Lokhon_03109"/>
<dbReference type="HOGENOM" id="CLU_050131_3_1_5"/>
<evidence type="ECO:0000256" key="2">
    <source>
        <dbReference type="ARBA" id="ARBA00023008"/>
    </source>
</evidence>
<dbReference type="Gene3D" id="3.40.30.10">
    <property type="entry name" value="Glutaredoxin"/>
    <property type="match status" value="1"/>
</dbReference>
<keyword evidence="3" id="KW-0479">Metal-binding</keyword>
<dbReference type="PROSITE" id="PS51352">
    <property type="entry name" value="THIOREDOXIN_2"/>
    <property type="match status" value="1"/>
</dbReference>
<dbReference type="PATRIC" id="fig|1122180.6.peg.3095"/>
<feature type="disulfide bond" description="Redox-active" evidence="4">
    <location>
        <begin position="84"/>
        <end position="88"/>
    </location>
</feature>
<dbReference type="PANTHER" id="PTHR12151:SF25">
    <property type="entry name" value="LINALOOL DEHYDRATASE_ISOMERASE DOMAIN-CONTAINING PROTEIN"/>
    <property type="match status" value="1"/>
</dbReference>
<dbReference type="RefSeq" id="WP_017927546.1">
    <property type="nucleotide sequence ID" value="NZ_KB822995.1"/>
</dbReference>
<evidence type="ECO:0000313" key="8">
    <source>
        <dbReference type="Proteomes" id="UP000025047"/>
    </source>
</evidence>
<dbReference type="CDD" id="cd02968">
    <property type="entry name" value="SCO"/>
    <property type="match status" value="1"/>
</dbReference>
<dbReference type="eggNOG" id="COG1999">
    <property type="taxonomic scope" value="Bacteria"/>
</dbReference>
<dbReference type="Pfam" id="PF02630">
    <property type="entry name" value="SCO1-SenC"/>
    <property type="match status" value="1"/>
</dbReference>
<dbReference type="SUPFAM" id="SSF52833">
    <property type="entry name" value="Thioredoxin-like"/>
    <property type="match status" value="1"/>
</dbReference>
<comment type="caution">
    <text evidence="7">The sequence shown here is derived from an EMBL/GenBank/DDBJ whole genome shotgun (WGS) entry which is preliminary data.</text>
</comment>
<evidence type="ECO:0000313" key="7">
    <source>
        <dbReference type="EMBL" id="EYD71460.1"/>
    </source>
</evidence>
<dbReference type="PANTHER" id="PTHR12151">
    <property type="entry name" value="ELECTRON TRANSPORT PROTIN SCO1/SENC FAMILY MEMBER"/>
    <property type="match status" value="1"/>
</dbReference>
<dbReference type="OrthoDB" id="9790194at2"/>
<evidence type="ECO:0000256" key="4">
    <source>
        <dbReference type="PIRSR" id="PIRSR603782-2"/>
    </source>
</evidence>
<keyword evidence="5" id="KW-1133">Transmembrane helix</keyword>
<keyword evidence="2 3" id="KW-0186">Copper</keyword>
<dbReference type="Proteomes" id="UP000025047">
    <property type="component" value="Unassembled WGS sequence"/>
</dbReference>
<organism evidence="7 8">
    <name type="scientific">Limimaricola hongkongensis DSM 17492</name>
    <dbReference type="NCBI Taxonomy" id="1122180"/>
    <lineage>
        <taxon>Bacteria</taxon>
        <taxon>Pseudomonadati</taxon>
        <taxon>Pseudomonadota</taxon>
        <taxon>Alphaproteobacteria</taxon>
        <taxon>Rhodobacterales</taxon>
        <taxon>Paracoccaceae</taxon>
        <taxon>Limimaricola</taxon>
    </lineage>
</organism>
<dbReference type="InterPro" id="IPR003782">
    <property type="entry name" value="SCO1/SenC"/>
</dbReference>
<feature type="binding site" evidence="3">
    <location>
        <position position="88"/>
    </location>
    <ligand>
        <name>Cu cation</name>
        <dbReference type="ChEBI" id="CHEBI:23378"/>
    </ligand>
</feature>
<evidence type="ECO:0000256" key="5">
    <source>
        <dbReference type="SAM" id="Phobius"/>
    </source>
</evidence>
<protein>
    <recommendedName>
        <fullName evidence="6">Thioredoxin domain-containing protein</fullName>
    </recommendedName>
</protein>
<sequence length="215" mass="23835">MPISSPDTFHKRLRFLLWSGAAVFTVATAGLLVLQDQAEPAQVVYSGEADIRSDFELVDHTGRPVTEADYADRWQLVFFGFTNCPDVCPTTLAYMATTLDLLGGNADRVAPLFITVDPERDTPEVMADYVANFHPRLVGLTGSPAQAAEAAQSFKVYHEHLADAEAQDGYTMAHAGHIYLMRPDGRFEAVFLEGDQPPEDLAEEIEMRLDKERRS</sequence>
<feature type="binding site" evidence="3">
    <location>
        <position position="84"/>
    </location>
    <ligand>
        <name>Cu cation</name>
        <dbReference type="ChEBI" id="CHEBI:23378"/>
    </ligand>
</feature>
<name>A0A017HAX4_9RHOB</name>
<reference evidence="7 8" key="1">
    <citation type="submission" date="2013-03" db="EMBL/GenBank/DDBJ databases">
        <authorList>
            <person name="Fiebig A."/>
            <person name="Goeker M."/>
            <person name="Klenk H.-P.P."/>
        </authorList>
    </citation>
    <scope>NUCLEOTIDE SEQUENCE [LARGE SCALE GENOMIC DNA]</scope>
    <source>
        <strain evidence="7 8">DSM 17492</strain>
    </source>
</reference>
<dbReference type="AlphaFoldDB" id="A0A017HAX4"/>